<keyword evidence="5" id="KW-0804">Transcription</keyword>
<sequence>MSIGWRRGVEPQRHDDDWAAIRLIVRRYALSRTRQPDLADDIAQQAVLNAIEYQQNHIVISLHALAFRIADNLIKGHYRRLKPISDISEIDGMACARPLPDRITEDRAETRAMLAALNKMPPLRRDVFMRRRLEGQSCEDIGRALNLNPKAIEKHITRALVDLHAARRKWREVEAPDKTINPDNDRPDNDIEEGWAS</sequence>
<dbReference type="SUPFAM" id="SSF88659">
    <property type="entry name" value="Sigma3 and sigma4 domains of RNA polymerase sigma factors"/>
    <property type="match status" value="1"/>
</dbReference>
<dbReference type="PANTHER" id="PTHR43133">
    <property type="entry name" value="RNA POLYMERASE ECF-TYPE SIGMA FACTO"/>
    <property type="match status" value="1"/>
</dbReference>
<reference evidence="8 9" key="1">
    <citation type="submission" date="2023-01" db="EMBL/GenBank/DDBJ databases">
        <title>Novel species of the genus Asticcacaulis isolated from rivers.</title>
        <authorList>
            <person name="Lu H."/>
        </authorList>
    </citation>
    <scope>NUCLEOTIDE SEQUENCE [LARGE SCALE GENOMIC DNA]</scope>
    <source>
        <strain evidence="8 9">LKC15W</strain>
    </source>
</reference>
<dbReference type="Gene3D" id="1.10.1740.10">
    <property type="match status" value="1"/>
</dbReference>
<proteinExistence type="inferred from homology"/>
<protein>
    <submittedName>
        <fullName evidence="8">Sigma-70 family RNA polymerase sigma factor</fullName>
    </submittedName>
</protein>
<name>A0ABT5HMW5_9CAUL</name>
<dbReference type="InterPro" id="IPR013325">
    <property type="entry name" value="RNA_pol_sigma_r2"/>
</dbReference>
<evidence type="ECO:0000313" key="9">
    <source>
        <dbReference type="Proteomes" id="UP001218579"/>
    </source>
</evidence>
<dbReference type="Proteomes" id="UP001218579">
    <property type="component" value="Unassembled WGS sequence"/>
</dbReference>
<organism evidence="8 9">
    <name type="scientific">Asticcacaulis machinosus</name>
    <dbReference type="NCBI Taxonomy" id="2984211"/>
    <lineage>
        <taxon>Bacteria</taxon>
        <taxon>Pseudomonadati</taxon>
        <taxon>Pseudomonadota</taxon>
        <taxon>Alphaproteobacteria</taxon>
        <taxon>Caulobacterales</taxon>
        <taxon>Caulobacteraceae</taxon>
        <taxon>Asticcacaulis</taxon>
    </lineage>
</organism>
<gene>
    <name evidence="8" type="ORF">PQU98_15110</name>
</gene>
<dbReference type="InterPro" id="IPR013249">
    <property type="entry name" value="RNA_pol_sigma70_r4_t2"/>
</dbReference>
<evidence type="ECO:0000256" key="3">
    <source>
        <dbReference type="ARBA" id="ARBA00023082"/>
    </source>
</evidence>
<comment type="caution">
    <text evidence="8">The sequence shown here is derived from an EMBL/GenBank/DDBJ whole genome shotgun (WGS) entry which is preliminary data.</text>
</comment>
<evidence type="ECO:0000256" key="2">
    <source>
        <dbReference type="ARBA" id="ARBA00023015"/>
    </source>
</evidence>
<keyword evidence="9" id="KW-1185">Reference proteome</keyword>
<evidence type="ECO:0000256" key="4">
    <source>
        <dbReference type="ARBA" id="ARBA00023125"/>
    </source>
</evidence>
<dbReference type="PANTHER" id="PTHR43133:SF8">
    <property type="entry name" value="RNA POLYMERASE SIGMA FACTOR HI_1459-RELATED"/>
    <property type="match status" value="1"/>
</dbReference>
<dbReference type="InterPro" id="IPR039425">
    <property type="entry name" value="RNA_pol_sigma-70-like"/>
</dbReference>
<dbReference type="InterPro" id="IPR036388">
    <property type="entry name" value="WH-like_DNA-bd_sf"/>
</dbReference>
<evidence type="ECO:0000256" key="1">
    <source>
        <dbReference type="ARBA" id="ARBA00010641"/>
    </source>
</evidence>
<dbReference type="EMBL" id="JAQQKV010000003">
    <property type="protein sequence ID" value="MDC7677470.1"/>
    <property type="molecule type" value="Genomic_DNA"/>
</dbReference>
<dbReference type="SUPFAM" id="SSF88946">
    <property type="entry name" value="Sigma2 domain of RNA polymerase sigma factors"/>
    <property type="match status" value="1"/>
</dbReference>
<dbReference type="NCBIfam" id="TIGR02937">
    <property type="entry name" value="sigma70-ECF"/>
    <property type="match status" value="1"/>
</dbReference>
<dbReference type="Gene3D" id="1.10.10.10">
    <property type="entry name" value="Winged helix-like DNA-binding domain superfamily/Winged helix DNA-binding domain"/>
    <property type="match status" value="1"/>
</dbReference>
<feature type="region of interest" description="Disordered" evidence="6">
    <location>
        <begin position="174"/>
        <end position="197"/>
    </location>
</feature>
<evidence type="ECO:0000259" key="7">
    <source>
        <dbReference type="Pfam" id="PF08281"/>
    </source>
</evidence>
<dbReference type="InterPro" id="IPR014284">
    <property type="entry name" value="RNA_pol_sigma-70_dom"/>
</dbReference>
<evidence type="ECO:0000313" key="8">
    <source>
        <dbReference type="EMBL" id="MDC7677470.1"/>
    </source>
</evidence>
<keyword evidence="2" id="KW-0805">Transcription regulation</keyword>
<evidence type="ECO:0000256" key="5">
    <source>
        <dbReference type="ARBA" id="ARBA00023163"/>
    </source>
</evidence>
<dbReference type="InterPro" id="IPR013324">
    <property type="entry name" value="RNA_pol_sigma_r3/r4-like"/>
</dbReference>
<keyword evidence="4" id="KW-0238">DNA-binding</keyword>
<evidence type="ECO:0000256" key="6">
    <source>
        <dbReference type="SAM" id="MobiDB-lite"/>
    </source>
</evidence>
<comment type="similarity">
    <text evidence="1">Belongs to the sigma-70 factor family. ECF subfamily.</text>
</comment>
<dbReference type="Pfam" id="PF08281">
    <property type="entry name" value="Sigma70_r4_2"/>
    <property type="match status" value="1"/>
</dbReference>
<accession>A0ABT5HMW5</accession>
<feature type="domain" description="RNA polymerase sigma factor 70 region 4 type 2" evidence="7">
    <location>
        <begin position="111"/>
        <end position="162"/>
    </location>
</feature>
<keyword evidence="3" id="KW-0731">Sigma factor</keyword>
<dbReference type="RefSeq" id="WP_272745787.1">
    <property type="nucleotide sequence ID" value="NZ_JAQQKV010000003.1"/>
</dbReference>